<dbReference type="EMBL" id="CM007906">
    <property type="protein sequence ID" value="OTF88056.1"/>
    <property type="molecule type" value="Genomic_DNA"/>
</dbReference>
<reference evidence="2" key="1">
    <citation type="journal article" date="2017" name="Nature">
        <title>The sunflower genome provides insights into oil metabolism, flowering and Asterid evolution.</title>
        <authorList>
            <person name="Badouin H."/>
            <person name="Gouzy J."/>
            <person name="Grassa C.J."/>
            <person name="Murat F."/>
            <person name="Staton S.E."/>
            <person name="Cottret L."/>
            <person name="Lelandais-Briere C."/>
            <person name="Owens G.L."/>
            <person name="Carrere S."/>
            <person name="Mayjonade B."/>
            <person name="Legrand L."/>
            <person name="Gill N."/>
            <person name="Kane N.C."/>
            <person name="Bowers J.E."/>
            <person name="Hubner S."/>
            <person name="Bellec A."/>
            <person name="Berard A."/>
            <person name="Berges H."/>
            <person name="Blanchet N."/>
            <person name="Boniface M.C."/>
            <person name="Brunel D."/>
            <person name="Catrice O."/>
            <person name="Chaidir N."/>
            <person name="Claudel C."/>
            <person name="Donnadieu C."/>
            <person name="Faraut T."/>
            <person name="Fievet G."/>
            <person name="Helmstetter N."/>
            <person name="King M."/>
            <person name="Knapp S.J."/>
            <person name="Lai Z."/>
            <person name="Le Paslier M.C."/>
            <person name="Lippi Y."/>
            <person name="Lorenzon L."/>
            <person name="Mandel J.R."/>
            <person name="Marage G."/>
            <person name="Marchand G."/>
            <person name="Marquand E."/>
            <person name="Bret-Mestries E."/>
            <person name="Morien E."/>
            <person name="Nambeesan S."/>
            <person name="Nguyen T."/>
            <person name="Pegot-Espagnet P."/>
            <person name="Pouilly N."/>
            <person name="Raftis F."/>
            <person name="Sallet E."/>
            <person name="Schiex T."/>
            <person name="Thomas J."/>
            <person name="Vandecasteele C."/>
            <person name="Vares D."/>
            <person name="Vear F."/>
            <person name="Vautrin S."/>
            <person name="Crespi M."/>
            <person name="Mangin B."/>
            <person name="Burke J.M."/>
            <person name="Salse J."/>
            <person name="Munos S."/>
            <person name="Vincourt P."/>
            <person name="Rieseberg L.H."/>
            <person name="Langlade N.B."/>
        </authorList>
    </citation>
    <scope>NUCLEOTIDE SEQUENCE [LARGE SCALE GENOMIC DNA]</scope>
    <source>
        <strain evidence="2">cv. SF193</strain>
    </source>
</reference>
<dbReference type="InParanoid" id="A0A251RUL2"/>
<accession>A0A251RUL2</accession>
<sequence>MADLPDDLLSSKTSLHSIKQFWTAASPCLRSGSTINQAIVRRKCVHQVLSLLEVLLISV</sequence>
<dbReference type="Proteomes" id="UP000215914">
    <property type="component" value="Chromosome 17"/>
</dbReference>
<keyword evidence="2" id="KW-1185">Reference proteome</keyword>
<evidence type="ECO:0000313" key="1">
    <source>
        <dbReference type="EMBL" id="OTF88056.1"/>
    </source>
</evidence>
<evidence type="ECO:0000313" key="2">
    <source>
        <dbReference type="Proteomes" id="UP000215914"/>
    </source>
</evidence>
<dbReference type="AlphaFoldDB" id="A0A251RUL2"/>
<proteinExistence type="predicted"/>
<protein>
    <submittedName>
        <fullName evidence="1">Uncharacterized protein</fullName>
    </submittedName>
</protein>
<gene>
    <name evidence="1" type="ORF">HannXRQ_Chr17g0568851</name>
</gene>
<organism evidence="1 2">
    <name type="scientific">Helianthus annuus</name>
    <name type="common">Common sunflower</name>
    <dbReference type="NCBI Taxonomy" id="4232"/>
    <lineage>
        <taxon>Eukaryota</taxon>
        <taxon>Viridiplantae</taxon>
        <taxon>Streptophyta</taxon>
        <taxon>Embryophyta</taxon>
        <taxon>Tracheophyta</taxon>
        <taxon>Spermatophyta</taxon>
        <taxon>Magnoliopsida</taxon>
        <taxon>eudicotyledons</taxon>
        <taxon>Gunneridae</taxon>
        <taxon>Pentapetalae</taxon>
        <taxon>asterids</taxon>
        <taxon>campanulids</taxon>
        <taxon>Asterales</taxon>
        <taxon>Asteraceae</taxon>
        <taxon>Asteroideae</taxon>
        <taxon>Heliantheae alliance</taxon>
        <taxon>Heliantheae</taxon>
        <taxon>Helianthus</taxon>
    </lineage>
</organism>
<name>A0A251RUL2_HELAN</name>